<accession>A0A9P9YRY3</accession>
<organism evidence="1 2">
    <name type="scientific">Drosophila gunungcola</name>
    <name type="common">fruit fly</name>
    <dbReference type="NCBI Taxonomy" id="103775"/>
    <lineage>
        <taxon>Eukaryota</taxon>
        <taxon>Metazoa</taxon>
        <taxon>Ecdysozoa</taxon>
        <taxon>Arthropoda</taxon>
        <taxon>Hexapoda</taxon>
        <taxon>Insecta</taxon>
        <taxon>Pterygota</taxon>
        <taxon>Neoptera</taxon>
        <taxon>Endopterygota</taxon>
        <taxon>Diptera</taxon>
        <taxon>Brachycera</taxon>
        <taxon>Muscomorpha</taxon>
        <taxon>Ephydroidea</taxon>
        <taxon>Drosophilidae</taxon>
        <taxon>Drosophila</taxon>
        <taxon>Sophophora</taxon>
    </lineage>
</organism>
<dbReference type="Gene3D" id="3.40.50.150">
    <property type="entry name" value="Vaccinia Virus protein VP39"/>
    <property type="match status" value="1"/>
</dbReference>
<proteinExistence type="predicted"/>
<reference evidence="1" key="1">
    <citation type="journal article" date="2023" name="Genome Biol. Evol.">
        <title>Long-read-based Genome Assembly of Drosophila gunungcola Reveals Fewer Chemosensory Genes in Flower-breeding Species.</title>
        <authorList>
            <person name="Negi A."/>
            <person name="Liao B.Y."/>
            <person name="Yeh S.D."/>
        </authorList>
    </citation>
    <scope>NUCLEOTIDE SEQUENCE</scope>
    <source>
        <strain evidence="1">Sukarami</strain>
    </source>
</reference>
<dbReference type="AlphaFoldDB" id="A0A9P9YRY3"/>
<name>A0A9P9YRY3_9MUSC</name>
<dbReference type="EMBL" id="JAMKOV010000002">
    <property type="protein sequence ID" value="KAI8042054.1"/>
    <property type="molecule type" value="Genomic_DNA"/>
</dbReference>
<sequence>MLDLNAKTRPDMKFLQMDATAMTFPNESFSVALDKGTLDALFADDEPETRLVVENYFKEILRTMRYVYLLF</sequence>
<comment type="caution">
    <text evidence="1">The sequence shown here is derived from an EMBL/GenBank/DDBJ whole genome shotgun (WGS) entry which is preliminary data.</text>
</comment>
<keyword evidence="2" id="KW-1185">Reference proteome</keyword>
<evidence type="ECO:0000313" key="2">
    <source>
        <dbReference type="Proteomes" id="UP001059596"/>
    </source>
</evidence>
<dbReference type="SUPFAM" id="SSF53335">
    <property type="entry name" value="S-adenosyl-L-methionine-dependent methyltransferases"/>
    <property type="match status" value="1"/>
</dbReference>
<dbReference type="InterPro" id="IPR029063">
    <property type="entry name" value="SAM-dependent_MTases_sf"/>
</dbReference>
<gene>
    <name evidence="1" type="ORF">M5D96_003354</name>
</gene>
<protein>
    <submittedName>
        <fullName evidence="1">Uncharacterized protein</fullName>
    </submittedName>
</protein>
<dbReference type="Proteomes" id="UP001059596">
    <property type="component" value="Unassembled WGS sequence"/>
</dbReference>
<evidence type="ECO:0000313" key="1">
    <source>
        <dbReference type="EMBL" id="KAI8042054.1"/>
    </source>
</evidence>